<feature type="domain" description="Peptidase M16 N-terminal" evidence="2">
    <location>
        <begin position="24"/>
        <end position="137"/>
    </location>
</feature>
<dbReference type="PANTHER" id="PTHR11851:SF49">
    <property type="entry name" value="MITOCHONDRIAL-PROCESSING PEPTIDASE SUBUNIT ALPHA"/>
    <property type="match status" value="1"/>
</dbReference>
<dbReference type="Pfam" id="PF00675">
    <property type="entry name" value="Peptidase_M16"/>
    <property type="match status" value="1"/>
</dbReference>
<organism evidence="4">
    <name type="scientific">bioreactor metagenome</name>
    <dbReference type="NCBI Taxonomy" id="1076179"/>
    <lineage>
        <taxon>unclassified sequences</taxon>
        <taxon>metagenomes</taxon>
        <taxon>ecological metagenomes</taxon>
    </lineage>
</organism>
<comment type="similarity">
    <text evidence="1">Belongs to the peptidase M16 family.</text>
</comment>
<dbReference type="PANTHER" id="PTHR11851">
    <property type="entry name" value="METALLOPROTEASE"/>
    <property type="match status" value="1"/>
</dbReference>
<feature type="domain" description="Peptidase M16 C-terminal" evidence="3">
    <location>
        <begin position="178"/>
        <end position="352"/>
    </location>
</feature>
<name>A0A644T5W6_9ZZZZ</name>
<dbReference type="InterPro" id="IPR007863">
    <property type="entry name" value="Peptidase_M16_C"/>
</dbReference>
<dbReference type="InterPro" id="IPR050361">
    <property type="entry name" value="MPP/UQCRC_Complex"/>
</dbReference>
<dbReference type="EMBL" id="VSSQ01000017">
    <property type="protein sequence ID" value="MPL62204.1"/>
    <property type="molecule type" value="Genomic_DNA"/>
</dbReference>
<dbReference type="GO" id="GO:0046872">
    <property type="term" value="F:metal ion binding"/>
    <property type="evidence" value="ECO:0007669"/>
    <property type="project" value="InterPro"/>
</dbReference>
<dbReference type="InterPro" id="IPR011765">
    <property type="entry name" value="Pept_M16_N"/>
</dbReference>
<gene>
    <name evidence="4" type="ORF">SDC9_07809</name>
</gene>
<evidence type="ECO:0000313" key="4">
    <source>
        <dbReference type="EMBL" id="MPL62204.1"/>
    </source>
</evidence>
<dbReference type="Gene3D" id="3.30.830.10">
    <property type="entry name" value="Metalloenzyme, LuxS/M16 peptidase-like"/>
    <property type="match status" value="2"/>
</dbReference>
<dbReference type="Pfam" id="PF05193">
    <property type="entry name" value="Peptidase_M16_C"/>
    <property type="match status" value="1"/>
</dbReference>
<evidence type="ECO:0000259" key="2">
    <source>
        <dbReference type="Pfam" id="PF00675"/>
    </source>
</evidence>
<proteinExistence type="inferred from homology"/>
<sequence>MHTKKFDPFDFKKKIINGVPVYYKNIPWAPCIHVNVVFNGGATADPKGKEGLAHFMEHITVKGSPKLPDYRSWIEWRKKYTFMTANAATNFYGVFYPLKCLPKDFEKVMFDLKDTIFNCFLKTEDIESERNVILQESWGRYKNEKYLKYIKETRKNLYKNHIFENLYSPLGWPETIKKITPEDVRNFYKDNYGVGNFSIILVGNIENKNITSLKYFIESLPKVKNKFKNTKKQRIIKPVNNLLKVKADEIGLVKEQVEISVIRVAEKIDESKLWSGILSHALLQEILNDKFRVEHKICYSVSVNSSFSRYDSLISMNINTDEKNIKMVLEGFKEVVKEFGTDFYKQKFEDTKLLFKNNSKVKEYLSEDIIDYARNNLAVSEKIPTLKDNLKLIQKTQFKDVQKFIKEMFGDEKKVYTEIIFPSKKVKTENDKK</sequence>
<dbReference type="SUPFAM" id="SSF63411">
    <property type="entry name" value="LuxS/MPP-like metallohydrolase"/>
    <property type="match status" value="2"/>
</dbReference>
<protein>
    <recommendedName>
        <fullName evidence="5">Zinc protease</fullName>
    </recommendedName>
</protein>
<comment type="caution">
    <text evidence="4">The sequence shown here is derived from an EMBL/GenBank/DDBJ whole genome shotgun (WGS) entry which is preliminary data.</text>
</comment>
<reference evidence="4" key="1">
    <citation type="submission" date="2019-08" db="EMBL/GenBank/DDBJ databases">
        <authorList>
            <person name="Kucharzyk K."/>
            <person name="Murdoch R.W."/>
            <person name="Higgins S."/>
            <person name="Loffler F."/>
        </authorList>
    </citation>
    <scope>NUCLEOTIDE SEQUENCE</scope>
</reference>
<evidence type="ECO:0000259" key="3">
    <source>
        <dbReference type="Pfam" id="PF05193"/>
    </source>
</evidence>
<evidence type="ECO:0008006" key="5">
    <source>
        <dbReference type="Google" id="ProtNLM"/>
    </source>
</evidence>
<dbReference type="AlphaFoldDB" id="A0A644T5W6"/>
<accession>A0A644T5W6</accession>
<evidence type="ECO:0000256" key="1">
    <source>
        <dbReference type="ARBA" id="ARBA00007261"/>
    </source>
</evidence>
<dbReference type="InterPro" id="IPR011249">
    <property type="entry name" value="Metalloenz_LuxS/M16"/>
</dbReference>